<protein>
    <recommendedName>
        <fullName evidence="8">ChbG/HpnK family deacetylase</fullName>
    </recommendedName>
</protein>
<organism evidence="6 7">
    <name type="scientific">Paenibacillus elgii</name>
    <dbReference type="NCBI Taxonomy" id="189691"/>
    <lineage>
        <taxon>Bacteria</taxon>
        <taxon>Bacillati</taxon>
        <taxon>Bacillota</taxon>
        <taxon>Bacilli</taxon>
        <taxon>Bacillales</taxon>
        <taxon>Paenibacillaceae</taxon>
        <taxon>Paenibacillus</taxon>
    </lineage>
</organism>
<keyword evidence="4" id="KW-0460">Magnesium</keyword>
<dbReference type="InterPro" id="IPR006879">
    <property type="entry name" value="YdjC-like"/>
</dbReference>
<dbReference type="PANTHER" id="PTHR31609">
    <property type="entry name" value="YDJC DEACETYLASE FAMILY MEMBER"/>
    <property type="match status" value="1"/>
</dbReference>
<dbReference type="AlphaFoldDB" id="A0A163U3D5"/>
<comment type="caution">
    <text evidence="6">The sequence shown here is derived from an EMBL/GenBank/DDBJ whole genome shotgun (WGS) entry which is preliminary data.</text>
</comment>
<dbReference type="PANTHER" id="PTHR31609:SF1">
    <property type="entry name" value="CARBOHYDRATE DEACETYLASE"/>
    <property type="match status" value="1"/>
</dbReference>
<keyword evidence="2" id="KW-0479">Metal-binding</keyword>
<evidence type="ECO:0000256" key="1">
    <source>
        <dbReference type="ARBA" id="ARBA00001946"/>
    </source>
</evidence>
<dbReference type="Pfam" id="PF04794">
    <property type="entry name" value="YdjC"/>
    <property type="match status" value="1"/>
</dbReference>
<sequence length="275" mass="31316">MLRESNGREPAIRLITRADDCGSSHSANVGIAESLKAGFIKNVSLMAPCRFIEEAAEMLIGHEDVCFGLHATLNAEWDQVKWGPVLPISQVSTLVDENGMFTPSPHVFEAQKPDLDEIMLEIQAQLDKLRRLGFRIAYVDTHMFPEYHVPGMEDRMMEWADKEGLLYWNRFCSSLRRVEETDHLIDDIVSRLKAADKGQYLYIGHPAIDTCEMRMLGNKHISGDELAAGRVLEARLFTDPRILQLCKEKGIVPIRYDEASVITERLPPLDEWFFL</sequence>
<reference evidence="7" key="1">
    <citation type="submission" date="2016-01" db="EMBL/GenBank/DDBJ databases">
        <title>Draft genome of Chromobacterium sp. F49.</title>
        <authorList>
            <person name="Hong K.W."/>
        </authorList>
    </citation>
    <scope>NUCLEOTIDE SEQUENCE [LARGE SCALE GENOMIC DNA]</scope>
    <source>
        <strain evidence="7">M63</strain>
    </source>
</reference>
<dbReference type="RefSeq" id="WP_063187340.1">
    <property type="nucleotide sequence ID" value="NZ_LQRA01000099.1"/>
</dbReference>
<evidence type="ECO:0000256" key="5">
    <source>
        <dbReference type="ARBA" id="ARBA00023277"/>
    </source>
</evidence>
<evidence type="ECO:0000313" key="7">
    <source>
        <dbReference type="Proteomes" id="UP000076563"/>
    </source>
</evidence>
<evidence type="ECO:0000256" key="3">
    <source>
        <dbReference type="ARBA" id="ARBA00022801"/>
    </source>
</evidence>
<keyword evidence="5" id="KW-0119">Carbohydrate metabolism</keyword>
<evidence type="ECO:0000256" key="4">
    <source>
        <dbReference type="ARBA" id="ARBA00022842"/>
    </source>
</evidence>
<proteinExistence type="predicted"/>
<name>A0A163U3D5_9BACL</name>
<dbReference type="Proteomes" id="UP000076563">
    <property type="component" value="Unassembled WGS sequence"/>
</dbReference>
<dbReference type="GO" id="GO:0019213">
    <property type="term" value="F:deacetylase activity"/>
    <property type="evidence" value="ECO:0007669"/>
    <property type="project" value="TreeGrafter"/>
</dbReference>
<comment type="cofactor">
    <cofactor evidence="1">
        <name>Mg(2+)</name>
        <dbReference type="ChEBI" id="CHEBI:18420"/>
    </cofactor>
</comment>
<dbReference type="GO" id="GO:0005975">
    <property type="term" value="P:carbohydrate metabolic process"/>
    <property type="evidence" value="ECO:0007669"/>
    <property type="project" value="InterPro"/>
</dbReference>
<evidence type="ECO:0000313" key="6">
    <source>
        <dbReference type="EMBL" id="KZE72760.1"/>
    </source>
</evidence>
<keyword evidence="3" id="KW-0378">Hydrolase</keyword>
<evidence type="ECO:0008006" key="8">
    <source>
        <dbReference type="Google" id="ProtNLM"/>
    </source>
</evidence>
<dbReference type="STRING" id="1007103.GCA_000213315_02079"/>
<dbReference type="Gene3D" id="3.20.20.370">
    <property type="entry name" value="Glycoside hydrolase/deacetylase"/>
    <property type="match status" value="1"/>
</dbReference>
<gene>
    <name evidence="6" type="ORF">AV654_04340</name>
</gene>
<dbReference type="SUPFAM" id="SSF88713">
    <property type="entry name" value="Glycoside hydrolase/deacetylase"/>
    <property type="match status" value="1"/>
</dbReference>
<dbReference type="eggNOG" id="COG3394">
    <property type="taxonomic scope" value="Bacteria"/>
</dbReference>
<accession>A0A163U3D5</accession>
<dbReference type="GO" id="GO:0016787">
    <property type="term" value="F:hydrolase activity"/>
    <property type="evidence" value="ECO:0007669"/>
    <property type="project" value="UniProtKB-KW"/>
</dbReference>
<dbReference type="OrthoDB" id="9774177at2"/>
<dbReference type="EMBL" id="LQRA01000099">
    <property type="protein sequence ID" value="KZE72760.1"/>
    <property type="molecule type" value="Genomic_DNA"/>
</dbReference>
<evidence type="ECO:0000256" key="2">
    <source>
        <dbReference type="ARBA" id="ARBA00022723"/>
    </source>
</evidence>
<dbReference type="InterPro" id="IPR011330">
    <property type="entry name" value="Glyco_hydro/deAcase_b/a-brl"/>
</dbReference>
<keyword evidence="7" id="KW-1185">Reference proteome</keyword>
<dbReference type="GO" id="GO:0046872">
    <property type="term" value="F:metal ion binding"/>
    <property type="evidence" value="ECO:0007669"/>
    <property type="project" value="UniProtKB-KW"/>
</dbReference>